<protein>
    <submittedName>
        <fullName evidence="2">Uncharacterized protein</fullName>
    </submittedName>
</protein>
<dbReference type="Proteomes" id="UP000002748">
    <property type="component" value="Unassembled WGS sequence"/>
</dbReference>
<evidence type="ECO:0000313" key="2">
    <source>
        <dbReference type="EMBL" id="EJT52952.1"/>
    </source>
</evidence>
<feature type="coiled-coil region" evidence="1">
    <location>
        <begin position="68"/>
        <end position="132"/>
    </location>
</feature>
<dbReference type="KEGG" id="tasa:A1Q1_00699"/>
<organism evidence="2 3">
    <name type="scientific">Trichosporon asahii var. asahii (strain ATCC 90039 / CBS 2479 / JCM 2466 / KCTC 7840 / NBRC 103889/ NCYC 2677 / UAMH 7654)</name>
    <name type="common">Yeast</name>
    <dbReference type="NCBI Taxonomy" id="1186058"/>
    <lineage>
        <taxon>Eukaryota</taxon>
        <taxon>Fungi</taxon>
        <taxon>Dikarya</taxon>
        <taxon>Basidiomycota</taxon>
        <taxon>Agaricomycotina</taxon>
        <taxon>Tremellomycetes</taxon>
        <taxon>Trichosporonales</taxon>
        <taxon>Trichosporonaceae</taxon>
        <taxon>Trichosporon</taxon>
    </lineage>
</organism>
<reference evidence="2 3" key="1">
    <citation type="journal article" date="2012" name="Eukaryot. Cell">
        <title>Draft genome sequence of CBS 2479, the standard type strain of Trichosporon asahii.</title>
        <authorList>
            <person name="Yang R.Y."/>
            <person name="Li H.T."/>
            <person name="Zhu H."/>
            <person name="Zhou G.P."/>
            <person name="Wang M."/>
            <person name="Wang L."/>
        </authorList>
    </citation>
    <scope>NUCLEOTIDE SEQUENCE [LARGE SCALE GENOMIC DNA]</scope>
    <source>
        <strain evidence="3">ATCC 90039 / CBS 2479 / JCM 2466 / KCTC 7840 / NCYC 2677 / UAMH 7654</strain>
    </source>
</reference>
<dbReference type="EMBL" id="ALBS01000012">
    <property type="protein sequence ID" value="EJT52952.1"/>
    <property type="molecule type" value="Genomic_DNA"/>
</dbReference>
<proteinExistence type="predicted"/>
<evidence type="ECO:0000313" key="3">
    <source>
        <dbReference type="Proteomes" id="UP000002748"/>
    </source>
</evidence>
<dbReference type="AlphaFoldDB" id="J6FD26"/>
<accession>J6FD26</accession>
<dbReference type="GeneID" id="25984213"/>
<name>J6FD26_TRIAS</name>
<dbReference type="HOGENOM" id="CLU_1644914_0_0_1"/>
<comment type="caution">
    <text evidence="2">The sequence shown here is derived from an EMBL/GenBank/DDBJ whole genome shotgun (WGS) entry which is preliminary data.</text>
</comment>
<evidence type="ECO:0000256" key="1">
    <source>
        <dbReference type="SAM" id="Coils"/>
    </source>
</evidence>
<keyword evidence="1" id="KW-0175">Coiled coil</keyword>
<gene>
    <name evidence="2" type="ORF">A1Q1_00699</name>
</gene>
<sequence>MPSVFQPPSPADPIVCHVDIEVVTPEYLIGESDSETMAADAEDIHDLKEYSRRRFALQTRKNVVSWELNNILREIEDTERYIAKLRRELARLDPSDDSGHTLAHLDFFTKELVEQRKELKELDAKRQTLEVLLQDIFARARVLQERRASLTASASDDAVPS</sequence>
<dbReference type="RefSeq" id="XP_014183913.1">
    <property type="nucleotide sequence ID" value="XM_014328438.1"/>
</dbReference>
<dbReference type="VEuPathDB" id="FungiDB:A1Q1_00699"/>